<dbReference type="Gene3D" id="3.90.70.10">
    <property type="entry name" value="Cysteine proteinases"/>
    <property type="match status" value="1"/>
</dbReference>
<dbReference type="Pfam" id="PF00112">
    <property type="entry name" value="Peptidase_C1"/>
    <property type="match status" value="1"/>
</dbReference>
<dbReference type="InterPro" id="IPR000169">
    <property type="entry name" value="Pept_cys_AS"/>
</dbReference>
<comment type="caution">
    <text evidence="6">The sequence shown here is derived from an EMBL/GenBank/DDBJ whole genome shotgun (WGS) entry which is preliminary data.</text>
</comment>
<evidence type="ECO:0000313" key="6">
    <source>
        <dbReference type="EMBL" id="KOO53669.1"/>
    </source>
</evidence>
<proteinExistence type="inferred from homology"/>
<evidence type="ECO:0000259" key="5">
    <source>
        <dbReference type="SMART" id="SM00848"/>
    </source>
</evidence>
<keyword evidence="2" id="KW-1015">Disulfide bond</keyword>
<dbReference type="AlphaFoldDB" id="A0A0M0LRJ6"/>
<evidence type="ECO:0000256" key="1">
    <source>
        <dbReference type="ARBA" id="ARBA00008455"/>
    </source>
</evidence>
<dbReference type="SUPFAM" id="SSF54001">
    <property type="entry name" value="Cysteine proteinases"/>
    <property type="match status" value="1"/>
</dbReference>
<dbReference type="EMBL" id="JWZX01000121">
    <property type="protein sequence ID" value="KOO53669.1"/>
    <property type="molecule type" value="Genomic_DNA"/>
</dbReference>
<dbReference type="InterPro" id="IPR013201">
    <property type="entry name" value="Prot_inhib_I29"/>
</dbReference>
<dbReference type="OrthoDB" id="190265at2759"/>
<keyword evidence="6" id="KW-0378">Hydrolase</keyword>
<feature type="domain" description="Cathepsin propeptide inhibitor" evidence="5">
    <location>
        <begin position="34"/>
        <end position="91"/>
    </location>
</feature>
<dbReference type="InterPro" id="IPR025661">
    <property type="entry name" value="Pept_asp_AS"/>
</dbReference>
<dbReference type="Proteomes" id="UP000037460">
    <property type="component" value="Unassembled WGS sequence"/>
</dbReference>
<feature type="chain" id="PRO_5018760458" evidence="3">
    <location>
        <begin position="17"/>
        <end position="345"/>
    </location>
</feature>
<dbReference type="PROSITE" id="PS00139">
    <property type="entry name" value="THIOL_PROTEASE_CYS"/>
    <property type="match status" value="1"/>
</dbReference>
<evidence type="ECO:0000259" key="4">
    <source>
        <dbReference type="SMART" id="SM00645"/>
    </source>
</evidence>
<dbReference type="SMART" id="SM00645">
    <property type="entry name" value="Pept_C1"/>
    <property type="match status" value="1"/>
</dbReference>
<name>A0A0M0LRJ6_9EUKA</name>
<feature type="domain" description="Peptidase C1A papain C-terminal" evidence="4">
    <location>
        <begin position="121"/>
        <end position="336"/>
    </location>
</feature>
<dbReference type="PANTHER" id="PTHR12411">
    <property type="entry name" value="CYSTEINE PROTEASE FAMILY C1-RELATED"/>
    <property type="match status" value="1"/>
</dbReference>
<dbReference type="InterPro" id="IPR000668">
    <property type="entry name" value="Peptidase_C1A_C"/>
</dbReference>
<dbReference type="PROSITE" id="PS00640">
    <property type="entry name" value="THIOL_PROTEASE_ASN"/>
    <property type="match status" value="1"/>
</dbReference>
<dbReference type="InterPro" id="IPR013128">
    <property type="entry name" value="Peptidase_C1A"/>
</dbReference>
<dbReference type="PROSITE" id="PS00639">
    <property type="entry name" value="THIOL_PROTEASE_HIS"/>
    <property type="match status" value="1"/>
</dbReference>
<dbReference type="InterPro" id="IPR025660">
    <property type="entry name" value="Pept_his_AS"/>
</dbReference>
<comment type="similarity">
    <text evidence="1">Belongs to the peptidase C1 family.</text>
</comment>
<dbReference type="Pfam" id="PF08246">
    <property type="entry name" value="Inhibitor_I29"/>
    <property type="match status" value="1"/>
</dbReference>
<sequence length="345" mass="37401">MLYQVVVALSIISTAAQRPADPTDMHLDPAFPQFMKFMTDFRNGVPYSSAAETLGRFTAFKANLQLIGERNAKGQETHGITKFADLTREEFKAQYLTLRPPTANALRSMKQLDHLVQANYTAASTDWCAKGACTPVKNQGQCGSCWAFSATEQLESQYYQTYGKLIELSPQQLTSCDPNCGGCNGGNPINAWIYVNSFGGQESESDYPYVSGVTKQTGSCSSKIAEVTEAVGADVGYFIAQRPAQESNMLKQIGLSPMSIAVDAELWQTYTGGIIGPKSGCGTTIDHAVQVTGYNAEGNYWIVRNSWGPNWGESGFVYLTYGDNVCGITSQATITVPEVVGKLDL</sequence>
<keyword evidence="6" id="KW-0645">Protease</keyword>
<evidence type="ECO:0000256" key="3">
    <source>
        <dbReference type="SAM" id="SignalP"/>
    </source>
</evidence>
<accession>A0A0M0LRJ6</accession>
<dbReference type="GO" id="GO:0006508">
    <property type="term" value="P:proteolysis"/>
    <property type="evidence" value="ECO:0007669"/>
    <property type="project" value="UniProtKB-KW"/>
</dbReference>
<dbReference type="InterPro" id="IPR039417">
    <property type="entry name" value="Peptidase_C1A_papain-like"/>
</dbReference>
<dbReference type="InterPro" id="IPR038765">
    <property type="entry name" value="Papain-like_cys_pep_sf"/>
</dbReference>
<evidence type="ECO:0000313" key="7">
    <source>
        <dbReference type="Proteomes" id="UP000037460"/>
    </source>
</evidence>
<gene>
    <name evidence="6" type="ORF">Ctob_014150</name>
</gene>
<evidence type="ECO:0000256" key="2">
    <source>
        <dbReference type="ARBA" id="ARBA00023157"/>
    </source>
</evidence>
<dbReference type="SMART" id="SM00848">
    <property type="entry name" value="Inhibitor_I29"/>
    <property type="match status" value="1"/>
</dbReference>
<organism evidence="6 7">
    <name type="scientific">Chrysochromulina tobinii</name>
    <dbReference type="NCBI Taxonomy" id="1460289"/>
    <lineage>
        <taxon>Eukaryota</taxon>
        <taxon>Haptista</taxon>
        <taxon>Haptophyta</taxon>
        <taxon>Prymnesiophyceae</taxon>
        <taxon>Prymnesiales</taxon>
        <taxon>Chrysochromulinaceae</taxon>
        <taxon>Chrysochromulina</taxon>
    </lineage>
</organism>
<reference evidence="7" key="1">
    <citation type="journal article" date="2015" name="PLoS Genet.">
        <title>Genome Sequence and Transcriptome Analyses of Chrysochromulina tobin: Metabolic Tools for Enhanced Algal Fitness in the Prominent Order Prymnesiales (Haptophyceae).</title>
        <authorList>
            <person name="Hovde B.T."/>
            <person name="Deodato C.R."/>
            <person name="Hunsperger H.M."/>
            <person name="Ryken S.A."/>
            <person name="Yost W."/>
            <person name="Jha R.K."/>
            <person name="Patterson J."/>
            <person name="Monnat R.J. Jr."/>
            <person name="Barlow S.B."/>
            <person name="Starkenburg S.R."/>
            <person name="Cattolico R.A."/>
        </authorList>
    </citation>
    <scope>NUCLEOTIDE SEQUENCE</scope>
    <source>
        <strain evidence="7">CCMP291</strain>
    </source>
</reference>
<dbReference type="CDD" id="cd02248">
    <property type="entry name" value="Peptidase_C1A"/>
    <property type="match status" value="1"/>
</dbReference>
<protein>
    <submittedName>
        <fullName evidence="6">Cathepsin l-like protease</fullName>
    </submittedName>
</protein>
<dbReference type="PRINTS" id="PR00705">
    <property type="entry name" value="PAPAIN"/>
</dbReference>
<keyword evidence="3" id="KW-0732">Signal</keyword>
<feature type="signal peptide" evidence="3">
    <location>
        <begin position="1"/>
        <end position="16"/>
    </location>
</feature>
<keyword evidence="7" id="KW-1185">Reference proteome</keyword>
<dbReference type="GO" id="GO:0008234">
    <property type="term" value="F:cysteine-type peptidase activity"/>
    <property type="evidence" value="ECO:0007669"/>
    <property type="project" value="InterPro"/>
</dbReference>